<evidence type="ECO:0000259" key="4">
    <source>
        <dbReference type="SMART" id="SM00134"/>
    </source>
</evidence>
<dbReference type="Pfam" id="PF00021">
    <property type="entry name" value="UPAR_LY6"/>
    <property type="match status" value="2"/>
</dbReference>
<feature type="domain" description="UPAR/Ly6" evidence="4">
    <location>
        <begin position="21"/>
        <end position="112"/>
    </location>
</feature>
<dbReference type="GO" id="GO:0016301">
    <property type="term" value="F:kinase activity"/>
    <property type="evidence" value="ECO:0007669"/>
    <property type="project" value="UniProtKB-KW"/>
</dbReference>
<dbReference type="Gene3D" id="2.10.60.10">
    <property type="entry name" value="CD59"/>
    <property type="match status" value="2"/>
</dbReference>
<evidence type="ECO:0000313" key="5">
    <source>
        <dbReference type="EMBL" id="KAF3690470.1"/>
    </source>
</evidence>
<dbReference type="InterPro" id="IPR050918">
    <property type="entry name" value="CNF-like_PLA2_Inhibitor"/>
</dbReference>
<evidence type="ECO:0000256" key="2">
    <source>
        <dbReference type="ARBA" id="ARBA00022525"/>
    </source>
</evidence>
<keyword evidence="5" id="KW-0418">Kinase</keyword>
<dbReference type="AlphaFoldDB" id="A0A6G1PJJ6"/>
<reference evidence="5 6" key="1">
    <citation type="submission" date="2019-02" db="EMBL/GenBank/DDBJ databases">
        <title>Opniocepnalus argus genome.</title>
        <authorList>
            <person name="Zhou C."/>
            <person name="Xiao S."/>
        </authorList>
    </citation>
    <scope>NUCLEOTIDE SEQUENCE [LARGE SCALE GENOMIC DNA]</scope>
    <source>
        <strain evidence="5">OARG1902GOOAL</strain>
        <tissue evidence="5">Muscle</tissue>
    </source>
</reference>
<feature type="signal peptide" evidence="3">
    <location>
        <begin position="1"/>
        <end position="20"/>
    </location>
</feature>
<keyword evidence="5" id="KW-0675">Receptor</keyword>
<evidence type="ECO:0000313" key="6">
    <source>
        <dbReference type="Proteomes" id="UP000503349"/>
    </source>
</evidence>
<keyword evidence="3" id="KW-0732">Signal</keyword>
<dbReference type="GO" id="GO:0005576">
    <property type="term" value="C:extracellular region"/>
    <property type="evidence" value="ECO:0007669"/>
    <property type="project" value="UniProtKB-SubCell"/>
</dbReference>
<evidence type="ECO:0000256" key="3">
    <source>
        <dbReference type="SAM" id="SignalP"/>
    </source>
</evidence>
<dbReference type="SUPFAM" id="SSF57302">
    <property type="entry name" value="Snake toxin-like"/>
    <property type="match status" value="2"/>
</dbReference>
<feature type="domain" description="UPAR/Ly6" evidence="4">
    <location>
        <begin position="116"/>
        <end position="202"/>
    </location>
</feature>
<reference evidence="6" key="2">
    <citation type="submission" date="2019-02" db="EMBL/GenBank/DDBJ databases">
        <title>Opniocepnalus argus Var Kimnra genome.</title>
        <authorList>
            <person name="Zhou C."/>
            <person name="Xiao S."/>
        </authorList>
    </citation>
    <scope>NUCLEOTIDE SEQUENCE [LARGE SCALE GENOMIC DNA]</scope>
</reference>
<organism evidence="5 6">
    <name type="scientific">Channa argus</name>
    <name type="common">Northern snakehead</name>
    <name type="synonym">Ophicephalus argus</name>
    <dbReference type="NCBI Taxonomy" id="215402"/>
    <lineage>
        <taxon>Eukaryota</taxon>
        <taxon>Metazoa</taxon>
        <taxon>Chordata</taxon>
        <taxon>Craniata</taxon>
        <taxon>Vertebrata</taxon>
        <taxon>Euteleostomi</taxon>
        <taxon>Actinopterygii</taxon>
        <taxon>Neopterygii</taxon>
        <taxon>Teleostei</taxon>
        <taxon>Neoteleostei</taxon>
        <taxon>Acanthomorphata</taxon>
        <taxon>Anabantaria</taxon>
        <taxon>Anabantiformes</taxon>
        <taxon>Channoidei</taxon>
        <taxon>Channidae</taxon>
        <taxon>Channa</taxon>
    </lineage>
</organism>
<dbReference type="PANTHER" id="PTHR20914">
    <property type="entry name" value="LY6/PLAUR DOMAIN-CONTAINING PROTEIN 8"/>
    <property type="match status" value="1"/>
</dbReference>
<accession>A0A6G1PJJ6</accession>
<dbReference type="EMBL" id="CM015717">
    <property type="protein sequence ID" value="KAF3690470.1"/>
    <property type="molecule type" value="Genomic_DNA"/>
</dbReference>
<sequence>MMKLTLSLTLIWMLFSTAGALQCESCQGQCSTTISTACPSETMCVTAAIQASTPGNSFTQFYKTCAPTSVCPATGSQTFAVNTSSLSAFASVQCCNTNNCNTATLTPPPALSTSKLQCYSCDYLSTNCSNKIQCTEGEDRCFRANVTIESTFLTMGCASRNLCVATSNPASLTLVKGISNITCCDSNLCNAAQTTTTTLYLLLGLLVFSLY</sequence>
<keyword evidence="6" id="KW-1185">Reference proteome</keyword>
<proteinExistence type="predicted"/>
<dbReference type="Proteomes" id="UP000503349">
    <property type="component" value="Chromosome 6"/>
</dbReference>
<evidence type="ECO:0000256" key="1">
    <source>
        <dbReference type="ARBA" id="ARBA00004613"/>
    </source>
</evidence>
<keyword evidence="2" id="KW-0964">Secreted</keyword>
<keyword evidence="5" id="KW-0808">Transferase</keyword>
<gene>
    <name evidence="5" type="ORF">EXN66_Car006143</name>
</gene>
<dbReference type="PANTHER" id="PTHR20914:SF9">
    <property type="entry name" value="COILED, ISOFORM A"/>
    <property type="match status" value="1"/>
</dbReference>
<dbReference type="InterPro" id="IPR016054">
    <property type="entry name" value="LY6_UPA_recep-like"/>
</dbReference>
<dbReference type="InterPro" id="IPR045860">
    <property type="entry name" value="Snake_toxin-like_sf"/>
</dbReference>
<name>A0A6G1PJJ6_CHAAH</name>
<feature type="chain" id="PRO_5026352090" evidence="3">
    <location>
        <begin position="21"/>
        <end position="211"/>
    </location>
</feature>
<comment type="subcellular location">
    <subcellularLocation>
        <location evidence="1">Secreted</location>
    </subcellularLocation>
</comment>
<dbReference type="SMART" id="SM00134">
    <property type="entry name" value="LU"/>
    <property type="match status" value="2"/>
</dbReference>
<protein>
    <submittedName>
        <fullName evidence="5">Urokinase plasminogen activator surface receptor</fullName>
    </submittedName>
</protein>